<dbReference type="InterPro" id="IPR032675">
    <property type="entry name" value="LRR_dom_sf"/>
</dbReference>
<sequence>MMIEKKLSLDYEQYENGEKIVDLIEQLAGGEESAKLESLIIGDWGGAYENDSSEIVEALVRLNGKFPQLRKLFIGDMSYEECEVSWINQSNVAPLLIAYPELTSLTIKGSTELALEPAIHEKLEELIIICGGLGKQVLASISNGRFPQLKKLELYLGVEEYGFDGGLEDVLPLIEQEKFPQLTYLGLKDSEIQDEIAIALAEAPILDQLETLDLSMGTLTDKGAEALLNSSKARGLKFLDLHYHYMSDEMIAKWKQSGLNVDISDQQKYDDDEDYRYPSLTE</sequence>
<dbReference type="InterPro" id="IPR047722">
    <property type="entry name" value="STM4015-like"/>
</dbReference>
<protein>
    <recommendedName>
        <fullName evidence="3">Cytoplasmic protein</fullName>
    </recommendedName>
</protein>
<dbReference type="Gene3D" id="3.80.10.10">
    <property type="entry name" value="Ribonuclease Inhibitor"/>
    <property type="match status" value="1"/>
</dbReference>
<proteinExistence type="predicted"/>
<accession>A0ABT9U917</accession>
<comment type="caution">
    <text evidence="1">The sequence shown here is derived from an EMBL/GenBank/DDBJ whole genome shotgun (WGS) entry which is preliminary data.</text>
</comment>
<organism evidence="1 2">
    <name type="scientific">Paenibacillus harenae</name>
    <dbReference type="NCBI Taxonomy" id="306543"/>
    <lineage>
        <taxon>Bacteria</taxon>
        <taxon>Bacillati</taxon>
        <taxon>Bacillota</taxon>
        <taxon>Bacilli</taxon>
        <taxon>Bacillales</taxon>
        <taxon>Paenibacillaceae</taxon>
        <taxon>Paenibacillus</taxon>
    </lineage>
</organism>
<dbReference type="SUPFAM" id="SSF52047">
    <property type="entry name" value="RNI-like"/>
    <property type="match status" value="1"/>
</dbReference>
<evidence type="ECO:0000313" key="2">
    <source>
        <dbReference type="Proteomes" id="UP001229346"/>
    </source>
</evidence>
<dbReference type="EMBL" id="JAUSSU010000016">
    <property type="protein sequence ID" value="MDQ0116145.1"/>
    <property type="molecule type" value="Genomic_DNA"/>
</dbReference>
<dbReference type="Pfam" id="PF13516">
    <property type="entry name" value="LRR_6"/>
    <property type="match status" value="1"/>
</dbReference>
<evidence type="ECO:0008006" key="3">
    <source>
        <dbReference type="Google" id="ProtNLM"/>
    </source>
</evidence>
<name>A0ABT9U917_PAEHA</name>
<reference evidence="1 2" key="1">
    <citation type="submission" date="2023-07" db="EMBL/GenBank/DDBJ databases">
        <title>Sorghum-associated microbial communities from plants grown in Nebraska, USA.</title>
        <authorList>
            <person name="Schachtman D."/>
        </authorList>
    </citation>
    <scope>NUCLEOTIDE SEQUENCE [LARGE SCALE GENOMIC DNA]</scope>
    <source>
        <strain evidence="1 2">CC482</strain>
    </source>
</reference>
<dbReference type="NCBIfam" id="NF038076">
    <property type="entry name" value="fam_STM4015"/>
    <property type="match status" value="1"/>
</dbReference>
<gene>
    <name evidence="1" type="ORF">J2T15_005621</name>
</gene>
<keyword evidence="2" id="KW-1185">Reference proteome</keyword>
<evidence type="ECO:0000313" key="1">
    <source>
        <dbReference type="EMBL" id="MDQ0116145.1"/>
    </source>
</evidence>
<dbReference type="Proteomes" id="UP001229346">
    <property type="component" value="Unassembled WGS sequence"/>
</dbReference>
<dbReference type="InterPro" id="IPR001611">
    <property type="entry name" value="Leu-rich_rpt"/>
</dbReference>